<dbReference type="RefSeq" id="WP_092222310.1">
    <property type="nucleotide sequence ID" value="NZ_FNJI01000012.1"/>
</dbReference>
<evidence type="ECO:0000256" key="3">
    <source>
        <dbReference type="ARBA" id="ARBA00016891"/>
    </source>
</evidence>
<evidence type="ECO:0000313" key="12">
    <source>
        <dbReference type="EMBL" id="SDP16881.1"/>
    </source>
</evidence>
<dbReference type="SUPFAM" id="SSF55021">
    <property type="entry name" value="ACT-like"/>
    <property type="match status" value="1"/>
</dbReference>
<dbReference type="Gene3D" id="3.30.70.260">
    <property type="match status" value="1"/>
</dbReference>
<evidence type="ECO:0000313" key="13">
    <source>
        <dbReference type="Proteomes" id="UP000199073"/>
    </source>
</evidence>
<evidence type="ECO:0000259" key="9">
    <source>
        <dbReference type="PROSITE" id="PS51171"/>
    </source>
</evidence>
<accession>A0A1H0QHM5</accession>
<dbReference type="PANTHER" id="PTHR21363">
    <property type="entry name" value="PREPHENATE DEHYDROGENASE"/>
    <property type="match status" value="1"/>
</dbReference>
<dbReference type="Pfam" id="PF01842">
    <property type="entry name" value="ACT"/>
    <property type="match status" value="1"/>
</dbReference>
<feature type="domain" description="Prephenate dehydratase" evidence="9">
    <location>
        <begin position="3"/>
        <end position="180"/>
    </location>
</feature>
<dbReference type="STRING" id="91360.SAMN05660330_01971"/>
<dbReference type="InterPro" id="IPR008927">
    <property type="entry name" value="6-PGluconate_DH-like_C_sf"/>
</dbReference>
<feature type="domain" description="ACT" evidence="11">
    <location>
        <begin position="193"/>
        <end position="271"/>
    </location>
</feature>
<dbReference type="InterPro" id="IPR001086">
    <property type="entry name" value="Preph_deHydtase"/>
</dbReference>
<dbReference type="Gene3D" id="3.40.190.10">
    <property type="entry name" value="Periplasmic binding protein-like II"/>
    <property type="match status" value="2"/>
</dbReference>
<evidence type="ECO:0000256" key="2">
    <source>
        <dbReference type="ARBA" id="ARBA00012068"/>
    </source>
</evidence>
<keyword evidence="4" id="KW-0827">Tyrosine biosynthesis</keyword>
<evidence type="ECO:0000256" key="1">
    <source>
        <dbReference type="ARBA" id="ARBA00005067"/>
    </source>
</evidence>
<keyword evidence="5" id="KW-0560">Oxidoreductase</keyword>
<dbReference type="Pfam" id="PF00800">
    <property type="entry name" value="PDT"/>
    <property type="match status" value="1"/>
</dbReference>
<dbReference type="GO" id="GO:0006571">
    <property type="term" value="P:tyrosine biosynthetic process"/>
    <property type="evidence" value="ECO:0007669"/>
    <property type="project" value="UniProtKB-UniPathway"/>
</dbReference>
<evidence type="ECO:0000256" key="5">
    <source>
        <dbReference type="ARBA" id="ARBA00023002"/>
    </source>
</evidence>
<name>A0A1H0QHM5_9BACT</name>
<comment type="pathway">
    <text evidence="1">Amino-acid biosynthesis; L-tyrosine biosynthesis; (4-hydroxyphenyl)pyruvate from prephenate (NAD(+) route): step 1/1.</text>
</comment>
<dbReference type="EC" id="1.3.1.12" evidence="2"/>
<dbReference type="InterPro" id="IPR002912">
    <property type="entry name" value="ACT_dom"/>
</dbReference>
<keyword evidence="6" id="KW-0520">NAD</keyword>
<comment type="catalytic activity">
    <reaction evidence="8">
        <text>prephenate + NAD(+) = 3-(4-hydroxyphenyl)pyruvate + CO2 + NADH</text>
        <dbReference type="Rhea" id="RHEA:13869"/>
        <dbReference type="ChEBI" id="CHEBI:16526"/>
        <dbReference type="ChEBI" id="CHEBI:29934"/>
        <dbReference type="ChEBI" id="CHEBI:36242"/>
        <dbReference type="ChEBI" id="CHEBI:57540"/>
        <dbReference type="ChEBI" id="CHEBI:57945"/>
        <dbReference type="EC" id="1.3.1.12"/>
    </reaction>
</comment>
<dbReference type="InterPro" id="IPR050812">
    <property type="entry name" value="Preph/Arog_dehydrog"/>
</dbReference>
<evidence type="ECO:0000259" key="10">
    <source>
        <dbReference type="PROSITE" id="PS51176"/>
    </source>
</evidence>
<dbReference type="Pfam" id="PF20463">
    <property type="entry name" value="PDH_C"/>
    <property type="match status" value="1"/>
</dbReference>
<dbReference type="SUPFAM" id="SSF48179">
    <property type="entry name" value="6-phosphogluconate dehydrogenase C-terminal domain-like"/>
    <property type="match status" value="1"/>
</dbReference>
<organism evidence="12 13">
    <name type="scientific">Desulforhopalus singaporensis</name>
    <dbReference type="NCBI Taxonomy" id="91360"/>
    <lineage>
        <taxon>Bacteria</taxon>
        <taxon>Pseudomonadati</taxon>
        <taxon>Thermodesulfobacteriota</taxon>
        <taxon>Desulfobulbia</taxon>
        <taxon>Desulfobulbales</taxon>
        <taxon>Desulfocapsaceae</taxon>
        <taxon>Desulforhopalus</taxon>
    </lineage>
</organism>
<dbReference type="AlphaFoldDB" id="A0A1H0QHM5"/>
<evidence type="ECO:0000256" key="4">
    <source>
        <dbReference type="ARBA" id="ARBA00022498"/>
    </source>
</evidence>
<dbReference type="InterPro" id="IPR045865">
    <property type="entry name" value="ACT-like_dom_sf"/>
</dbReference>
<evidence type="ECO:0000256" key="6">
    <source>
        <dbReference type="ARBA" id="ARBA00023027"/>
    </source>
</evidence>
<evidence type="ECO:0000256" key="7">
    <source>
        <dbReference type="ARBA" id="ARBA00023141"/>
    </source>
</evidence>
<dbReference type="PROSITE" id="PS51671">
    <property type="entry name" value="ACT"/>
    <property type="match status" value="1"/>
</dbReference>
<dbReference type="GO" id="GO:0070403">
    <property type="term" value="F:NAD+ binding"/>
    <property type="evidence" value="ECO:0007669"/>
    <property type="project" value="TreeGrafter"/>
</dbReference>
<dbReference type="SUPFAM" id="SSF51735">
    <property type="entry name" value="NAD(P)-binding Rossmann-fold domains"/>
    <property type="match status" value="1"/>
</dbReference>
<dbReference type="GO" id="GO:0008977">
    <property type="term" value="F:prephenate dehydrogenase (NAD+) activity"/>
    <property type="evidence" value="ECO:0007669"/>
    <property type="project" value="UniProtKB-EC"/>
</dbReference>
<keyword evidence="7" id="KW-0028">Amino-acid biosynthesis</keyword>
<proteinExistence type="predicted"/>
<dbReference type="InterPro" id="IPR046825">
    <property type="entry name" value="PDH_C"/>
</dbReference>
<evidence type="ECO:0000259" key="11">
    <source>
        <dbReference type="PROSITE" id="PS51671"/>
    </source>
</evidence>
<dbReference type="Gene3D" id="3.40.50.720">
    <property type="entry name" value="NAD(P)-binding Rossmann-like Domain"/>
    <property type="match status" value="1"/>
</dbReference>
<sequence>MITIATLGPAVSDCFQAAKLYDPDAEVFLFNRIPEVLASFTRGEVECALIPVYNTREGEVKEYFRLIADMTACHWIDNVVLPIHLSLGSLDDSDDHQTIHTIVGRNSVLRQSSEYLENHFGDATLMAVNDLEATVTSIRKKGCKGYGVIESEELLKKLQLKLLDREVVSHNRTRFAILKKSPAPISGYDATSVITRPLRDRVGMLADILGEFTRRGINILDLKTENDINTQKLRIYVEVEGHRDSDSMQQALATIESSVIQEDGALRILGSFPRVDMRVKNIRSFGFIGSGDMSVWFAQRLANEGYETIITGRSSEMTPEQMIEKVDVVMVCVPISVTAKTILKFGPLIRDGQALIILAGESENTIEAAMKATHPGVEVMFVHNLWGPQALTMKDKNASIVRTHRSGSFCSEFEAFLYKHGADIYQDNARKHDLLMGVGQKLPTTISVALGMTLESHSIDFSDINSHSTLTSLYTILAMARVHNQNPRTYAEIMATSGEGRKIVKSFVKNVLKITELAENGEIEALSEIMEKNRSVMPSSFLKSRMKQAKAVDEILSQPGIRSAK</sequence>
<dbReference type="GO" id="GO:0009094">
    <property type="term" value="P:L-phenylalanine biosynthetic process"/>
    <property type="evidence" value="ECO:0007669"/>
    <property type="project" value="UniProtKB-UniPathway"/>
</dbReference>
<keyword evidence="13" id="KW-1185">Reference proteome</keyword>
<evidence type="ECO:0000256" key="8">
    <source>
        <dbReference type="ARBA" id="ARBA00049260"/>
    </source>
</evidence>
<dbReference type="GO" id="GO:0004665">
    <property type="term" value="F:prephenate dehydrogenase (NADP+) activity"/>
    <property type="evidence" value="ECO:0007669"/>
    <property type="project" value="InterPro"/>
</dbReference>
<dbReference type="Proteomes" id="UP000199073">
    <property type="component" value="Unassembled WGS sequence"/>
</dbReference>
<dbReference type="OrthoDB" id="9802281at2"/>
<protein>
    <recommendedName>
        <fullName evidence="3">Prephenate dehydrogenase</fullName>
        <ecNumber evidence="2">1.3.1.12</ecNumber>
    </recommendedName>
</protein>
<dbReference type="PANTHER" id="PTHR21363:SF0">
    <property type="entry name" value="PREPHENATE DEHYDROGENASE [NADP(+)]"/>
    <property type="match status" value="1"/>
</dbReference>
<dbReference type="UniPathway" id="UPA00121">
    <property type="reaction ID" value="UER00345"/>
</dbReference>
<dbReference type="EMBL" id="FNJI01000012">
    <property type="protein sequence ID" value="SDP16881.1"/>
    <property type="molecule type" value="Genomic_DNA"/>
</dbReference>
<dbReference type="SUPFAM" id="SSF53850">
    <property type="entry name" value="Periplasmic binding protein-like II"/>
    <property type="match status" value="1"/>
</dbReference>
<dbReference type="GO" id="GO:0004664">
    <property type="term" value="F:prephenate dehydratase activity"/>
    <property type="evidence" value="ECO:0007669"/>
    <property type="project" value="InterPro"/>
</dbReference>
<dbReference type="InterPro" id="IPR003099">
    <property type="entry name" value="Prephen_DH"/>
</dbReference>
<dbReference type="PROSITE" id="PS51176">
    <property type="entry name" value="PDH_ADH"/>
    <property type="match status" value="1"/>
</dbReference>
<reference evidence="12 13" key="1">
    <citation type="submission" date="2016-10" db="EMBL/GenBank/DDBJ databases">
        <authorList>
            <person name="de Groot N.N."/>
        </authorList>
    </citation>
    <scope>NUCLEOTIDE SEQUENCE [LARGE SCALE GENOMIC DNA]</scope>
    <source>
        <strain evidence="12 13">DSM 12130</strain>
    </source>
</reference>
<dbReference type="InterPro" id="IPR036291">
    <property type="entry name" value="NAD(P)-bd_dom_sf"/>
</dbReference>
<dbReference type="UniPathway" id="UPA00122">
    <property type="reaction ID" value="UER00961"/>
</dbReference>
<gene>
    <name evidence="12" type="ORF">SAMN05660330_01971</name>
</gene>
<feature type="domain" description="Prephenate/arogenate dehydrogenase" evidence="10">
    <location>
        <begin position="283"/>
        <end position="548"/>
    </location>
</feature>
<dbReference type="PROSITE" id="PS51171">
    <property type="entry name" value="PREPHENATE_DEHYDR_3"/>
    <property type="match status" value="1"/>
</dbReference>
<dbReference type="Gene3D" id="1.10.3660.10">
    <property type="entry name" value="6-phosphogluconate dehydrogenase C-terminal like domain"/>
    <property type="match status" value="1"/>
</dbReference>
<keyword evidence="7" id="KW-0057">Aromatic amino acid biosynthesis</keyword>